<dbReference type="PANTHER" id="PTHR48109">
    <property type="entry name" value="DIHYDROOROTATE DEHYDROGENASE (QUINONE), MITOCHONDRIAL-RELATED"/>
    <property type="match status" value="1"/>
</dbReference>
<evidence type="ECO:0000259" key="10">
    <source>
        <dbReference type="Pfam" id="PF01180"/>
    </source>
</evidence>
<dbReference type="PANTHER" id="PTHR48109:SF1">
    <property type="entry name" value="DIHYDROOROTATE DEHYDROGENASE (FUMARATE)"/>
    <property type="match status" value="1"/>
</dbReference>
<feature type="binding site" evidence="9">
    <location>
        <begin position="235"/>
        <end position="236"/>
    </location>
    <ligand>
        <name>FMN</name>
        <dbReference type="ChEBI" id="CHEBI:58210"/>
    </ligand>
</feature>
<evidence type="ECO:0000256" key="6">
    <source>
        <dbReference type="ARBA" id="ARBA00022643"/>
    </source>
</evidence>
<evidence type="ECO:0000313" key="11">
    <source>
        <dbReference type="EMBL" id="SDC82524.1"/>
    </source>
</evidence>
<accession>A0A1G6PS93</accession>
<dbReference type="GO" id="GO:0004152">
    <property type="term" value="F:dihydroorotate dehydrogenase activity"/>
    <property type="evidence" value="ECO:0007669"/>
    <property type="project" value="UniProtKB-UniRule"/>
</dbReference>
<dbReference type="InterPro" id="IPR005720">
    <property type="entry name" value="Dihydroorotate_DH_cat"/>
</dbReference>
<feature type="binding site" evidence="9">
    <location>
        <position position="119"/>
    </location>
    <ligand>
        <name>substrate</name>
    </ligand>
</feature>
<dbReference type="RefSeq" id="WP_091405169.1">
    <property type="nucleotide sequence ID" value="NZ_FMYV01000009.1"/>
</dbReference>
<sequence length="280" mass="31243">MIFEDIKNPFILSSGPSGNFQELSKIIDLNEMGAITTKTITPEPKEGNPVPRIVNIENGFINSIGLQNPGIDEFVEKELPEIEKYKTKKIISIAGYSPEDFQMMIKKIDDFNIDAYELNFSCPNVNKGGATITQNFDLYKKCIKISKESTEKPIIIKLGYSDRILKLVEIAINEDVKNFTLINTLKGMRFDLETGKPLLKRGIGGVSGSVIKPFALAMVYTVKQNYPEASIIGNGGIFDSDDVLEFKYAGADYFGIGTAVMMDPELPISLKNEWEEKYVL</sequence>
<dbReference type="InterPro" id="IPR012135">
    <property type="entry name" value="Dihydroorotate_DH_1_2"/>
</dbReference>
<evidence type="ECO:0000256" key="7">
    <source>
        <dbReference type="ARBA" id="ARBA00022975"/>
    </source>
</evidence>
<dbReference type="STRING" id="28234.SAMN04488588_1867"/>
<dbReference type="PROSITE" id="PS00912">
    <property type="entry name" value="DHODEHASE_2"/>
    <property type="match status" value="1"/>
</dbReference>
<feature type="binding site" evidence="9">
    <location>
        <position position="157"/>
    </location>
    <ligand>
        <name>FMN</name>
        <dbReference type="ChEBI" id="CHEBI:58210"/>
    </ligand>
</feature>
<feature type="binding site" evidence="9">
    <location>
        <begin position="183"/>
        <end position="184"/>
    </location>
    <ligand>
        <name>substrate</name>
    </ligand>
</feature>
<evidence type="ECO:0000256" key="2">
    <source>
        <dbReference type="ARBA" id="ARBA00004725"/>
    </source>
</evidence>
<organism evidence="11 12">
    <name type="scientific">Geotoga petraea</name>
    <dbReference type="NCBI Taxonomy" id="28234"/>
    <lineage>
        <taxon>Bacteria</taxon>
        <taxon>Thermotogati</taxon>
        <taxon>Thermotogota</taxon>
        <taxon>Thermotogae</taxon>
        <taxon>Petrotogales</taxon>
        <taxon>Petrotogaceae</taxon>
        <taxon>Geotoga</taxon>
    </lineage>
</organism>
<gene>
    <name evidence="9" type="primary">pyrD</name>
    <name evidence="11" type="ORF">SAMN04488588_1867</name>
</gene>
<dbReference type="EC" id="1.3.-.-" evidence="9"/>
<dbReference type="UniPathway" id="UPA00070"/>
<feature type="binding site" evidence="9">
    <location>
        <position position="38"/>
    </location>
    <ligand>
        <name>substrate</name>
    </ligand>
</feature>
<dbReference type="Pfam" id="PF01180">
    <property type="entry name" value="DHO_dh"/>
    <property type="match status" value="1"/>
</dbReference>
<feature type="binding site" evidence="9">
    <location>
        <position position="119"/>
    </location>
    <ligand>
        <name>FMN</name>
        <dbReference type="ChEBI" id="CHEBI:58210"/>
    </ligand>
</feature>
<evidence type="ECO:0000313" key="12">
    <source>
        <dbReference type="Proteomes" id="UP000199322"/>
    </source>
</evidence>
<evidence type="ECO:0000256" key="9">
    <source>
        <dbReference type="HAMAP-Rule" id="MF_00224"/>
    </source>
</evidence>
<keyword evidence="8 9" id="KW-0560">Oxidoreductase</keyword>
<feature type="binding site" evidence="9">
    <location>
        <position position="14"/>
    </location>
    <ligand>
        <name>FMN</name>
        <dbReference type="ChEBI" id="CHEBI:58210"/>
    </ligand>
</feature>
<comment type="caution">
    <text evidence="9">Lacks conserved residue(s) required for the propagation of feature annotation.</text>
</comment>
<dbReference type="InterPro" id="IPR013785">
    <property type="entry name" value="Aldolase_TIM"/>
</dbReference>
<evidence type="ECO:0000256" key="4">
    <source>
        <dbReference type="ARBA" id="ARBA00022490"/>
    </source>
</evidence>
<evidence type="ECO:0000256" key="3">
    <source>
        <dbReference type="ARBA" id="ARBA00008008"/>
    </source>
</evidence>
<evidence type="ECO:0000256" key="5">
    <source>
        <dbReference type="ARBA" id="ARBA00022630"/>
    </source>
</evidence>
<dbReference type="InterPro" id="IPR050074">
    <property type="entry name" value="DHO_dehydrogenase"/>
</dbReference>
<dbReference type="Gene3D" id="3.20.20.70">
    <property type="entry name" value="Aldolase class I"/>
    <property type="match status" value="1"/>
</dbReference>
<keyword evidence="12" id="KW-1185">Reference proteome</keyword>
<keyword evidence="4 9" id="KW-0963">Cytoplasm</keyword>
<feature type="domain" description="Dihydroorotate dehydrogenase catalytic" evidence="10">
    <location>
        <begin position="5"/>
        <end position="270"/>
    </location>
</feature>
<proteinExistence type="inferred from homology"/>
<comment type="catalytic activity">
    <reaction evidence="9">
        <text>(S)-dihydroorotate + A = orotate + AH2</text>
        <dbReference type="Rhea" id="RHEA:18073"/>
        <dbReference type="ChEBI" id="CHEBI:13193"/>
        <dbReference type="ChEBI" id="CHEBI:17499"/>
        <dbReference type="ChEBI" id="CHEBI:30839"/>
        <dbReference type="ChEBI" id="CHEBI:30864"/>
    </reaction>
</comment>
<evidence type="ECO:0000256" key="8">
    <source>
        <dbReference type="ARBA" id="ARBA00023002"/>
    </source>
</evidence>
<dbReference type="PROSITE" id="PS00911">
    <property type="entry name" value="DHODEHASE_1"/>
    <property type="match status" value="1"/>
</dbReference>
<evidence type="ECO:0000256" key="1">
    <source>
        <dbReference type="ARBA" id="ARBA00004496"/>
    </source>
</evidence>
<dbReference type="SUPFAM" id="SSF51395">
    <property type="entry name" value="FMN-linked oxidoreductases"/>
    <property type="match status" value="1"/>
</dbReference>
<dbReference type="GO" id="GO:0044205">
    <property type="term" value="P:'de novo' UMP biosynthetic process"/>
    <property type="evidence" value="ECO:0007669"/>
    <property type="project" value="UniProtKB-UniRule"/>
</dbReference>
<comment type="pathway">
    <text evidence="2 9">Pyrimidine metabolism; UMP biosynthesis via de novo pathway.</text>
</comment>
<keyword evidence="5 9" id="KW-0285">Flavoprotein</keyword>
<comment type="function">
    <text evidence="9">Catalyzes the conversion of dihydroorotate to orotate.</text>
</comment>
<keyword evidence="6 9" id="KW-0288">FMN</keyword>
<keyword evidence="7 9" id="KW-0665">Pyrimidine biosynthesis</keyword>
<dbReference type="InterPro" id="IPR024920">
    <property type="entry name" value="Dihydroorotate_DH_1"/>
</dbReference>
<dbReference type="Proteomes" id="UP000199322">
    <property type="component" value="Unassembled WGS sequence"/>
</dbReference>
<feature type="binding site" evidence="9">
    <location>
        <begin position="38"/>
        <end position="39"/>
    </location>
    <ligand>
        <name>FMN</name>
        <dbReference type="ChEBI" id="CHEBI:58210"/>
    </ligand>
</feature>
<comment type="cofactor">
    <cofactor evidence="9">
        <name>FMN</name>
        <dbReference type="ChEBI" id="CHEBI:58210"/>
    </cofactor>
    <text evidence="9">Binds 1 FMN per subunit.</text>
</comment>
<name>A0A1G6PS93_9BACT</name>
<feature type="binding site" evidence="9">
    <location>
        <position position="182"/>
    </location>
    <ligand>
        <name>FMN</name>
        <dbReference type="ChEBI" id="CHEBI:58210"/>
    </ligand>
</feature>
<feature type="binding site" evidence="9">
    <location>
        <position position="208"/>
    </location>
    <ligand>
        <name>FMN</name>
        <dbReference type="ChEBI" id="CHEBI:58210"/>
    </ligand>
</feature>
<dbReference type="InterPro" id="IPR001295">
    <property type="entry name" value="Dihydroorotate_DH_CS"/>
</dbReference>
<feature type="binding site" evidence="9">
    <location>
        <begin position="62"/>
        <end position="66"/>
    </location>
    <ligand>
        <name>substrate</name>
    </ligand>
</feature>
<dbReference type="NCBIfam" id="NF005574">
    <property type="entry name" value="PRK07259.1"/>
    <property type="match status" value="1"/>
</dbReference>
<dbReference type="GO" id="GO:0006207">
    <property type="term" value="P:'de novo' pyrimidine nucleobase biosynthetic process"/>
    <property type="evidence" value="ECO:0007669"/>
    <property type="project" value="InterPro"/>
</dbReference>
<comment type="similarity">
    <text evidence="3 9">Belongs to the dihydroorotate dehydrogenase family. Type 1 subfamily.</text>
</comment>
<dbReference type="EMBL" id="FMYV01000009">
    <property type="protein sequence ID" value="SDC82524.1"/>
    <property type="molecule type" value="Genomic_DNA"/>
</dbReference>
<protein>
    <recommendedName>
        <fullName evidence="9">Dihydroorotate dehydrogenase</fullName>
        <shortName evidence="9">DHOD</shortName>
        <shortName evidence="9">DHODase</shortName>
        <shortName evidence="9">DHOdehase</shortName>
        <ecNumber evidence="9">1.3.-.-</ecNumber>
    </recommendedName>
</protein>
<dbReference type="HAMAP" id="MF_00224">
    <property type="entry name" value="DHO_dh_type1"/>
    <property type="match status" value="1"/>
</dbReference>
<dbReference type="GO" id="GO:0005737">
    <property type="term" value="C:cytoplasm"/>
    <property type="evidence" value="ECO:0007669"/>
    <property type="project" value="UniProtKB-SubCell"/>
</dbReference>
<dbReference type="PIRSF" id="PIRSF000164">
    <property type="entry name" value="DHO_oxidase"/>
    <property type="match status" value="1"/>
</dbReference>
<reference evidence="11 12" key="1">
    <citation type="submission" date="2016-10" db="EMBL/GenBank/DDBJ databases">
        <authorList>
            <person name="de Groot N.N."/>
        </authorList>
    </citation>
    <scope>NUCLEOTIDE SEQUENCE [LARGE SCALE GENOMIC DNA]</scope>
    <source>
        <strain evidence="11 12">WG14</strain>
    </source>
</reference>
<comment type="subcellular location">
    <subcellularLocation>
        <location evidence="1 9">Cytoplasm</location>
    </subcellularLocation>
</comment>
<feature type="active site" description="Nucleophile" evidence="9">
    <location>
        <position position="122"/>
    </location>
</feature>
<dbReference type="AlphaFoldDB" id="A0A1G6PS93"/>
<feature type="binding site" evidence="9">
    <location>
        <begin position="257"/>
        <end position="258"/>
    </location>
    <ligand>
        <name>FMN</name>
        <dbReference type="ChEBI" id="CHEBI:58210"/>
    </ligand>
</feature>